<dbReference type="RefSeq" id="WP_016183187.1">
    <property type="nucleotide sequence ID" value="NZ_JXKI01000001.1"/>
</dbReference>
<reference evidence="4 5" key="1">
    <citation type="submission" date="2013-03" db="EMBL/GenBank/DDBJ databases">
        <title>The Genome Sequence of Enterococcus columbae ATCC_51263 (PacBio/Illumina hybrid assembly).</title>
        <authorList>
            <consortium name="The Broad Institute Genomics Platform"/>
            <consortium name="The Broad Institute Genome Sequencing Center for Infectious Disease"/>
            <person name="Earl A."/>
            <person name="Russ C."/>
            <person name="Gilmore M."/>
            <person name="Surin D."/>
            <person name="Walker B."/>
            <person name="Young S."/>
            <person name="Zeng Q."/>
            <person name="Gargeya S."/>
            <person name="Fitzgerald M."/>
            <person name="Haas B."/>
            <person name="Abouelleil A."/>
            <person name="Allen A.W."/>
            <person name="Alvarado L."/>
            <person name="Arachchi H.M."/>
            <person name="Berlin A.M."/>
            <person name="Chapman S.B."/>
            <person name="Gainer-Dewar J."/>
            <person name="Goldberg J."/>
            <person name="Griggs A."/>
            <person name="Gujja S."/>
            <person name="Hansen M."/>
            <person name="Howarth C."/>
            <person name="Imamovic A."/>
            <person name="Ireland A."/>
            <person name="Larimer J."/>
            <person name="McCowan C."/>
            <person name="Murphy C."/>
            <person name="Pearson M."/>
            <person name="Poon T.W."/>
            <person name="Priest M."/>
            <person name="Roberts A."/>
            <person name="Saif S."/>
            <person name="Shea T."/>
            <person name="Sisk P."/>
            <person name="Sykes S."/>
            <person name="Wortman J."/>
            <person name="Nusbaum C."/>
            <person name="Birren B."/>
        </authorList>
    </citation>
    <scope>NUCLEOTIDE SEQUENCE [LARGE SCALE GENOMIC DNA]</scope>
    <source>
        <strain evidence="4 5">ATCC 51263</strain>
    </source>
</reference>
<keyword evidence="3" id="KW-0704">Schiff base</keyword>
<dbReference type="SUPFAM" id="SSF51569">
    <property type="entry name" value="Aldolase"/>
    <property type="match status" value="1"/>
</dbReference>
<dbReference type="InterPro" id="IPR001585">
    <property type="entry name" value="TAL/FSA"/>
</dbReference>
<dbReference type="STRING" id="1121865.OMW_01045"/>
<comment type="caution">
    <text evidence="4">The sequence shown here is derived from an EMBL/GenBank/DDBJ whole genome shotgun (WGS) entry which is preliminary data.</text>
</comment>
<protein>
    <submittedName>
        <fullName evidence="4">Fructose-6-phosphate aldolase</fullName>
    </submittedName>
</protein>
<name>S0KRT3_9ENTE</name>
<organism evidence="4 5">
    <name type="scientific">Enterococcus columbae DSM 7374 = ATCC 51263</name>
    <dbReference type="NCBI Taxonomy" id="1121865"/>
    <lineage>
        <taxon>Bacteria</taxon>
        <taxon>Bacillati</taxon>
        <taxon>Bacillota</taxon>
        <taxon>Bacilli</taxon>
        <taxon>Lactobacillales</taxon>
        <taxon>Enterococcaceae</taxon>
        <taxon>Enterococcus</taxon>
    </lineage>
</organism>
<dbReference type="AlphaFoldDB" id="S0KRT3"/>
<dbReference type="CDD" id="cd00956">
    <property type="entry name" value="Transaldolase_FSA"/>
    <property type="match status" value="1"/>
</dbReference>
<dbReference type="GO" id="GO:0005975">
    <property type="term" value="P:carbohydrate metabolic process"/>
    <property type="evidence" value="ECO:0007669"/>
    <property type="project" value="InterPro"/>
</dbReference>
<gene>
    <name evidence="4" type="ORF">I568_01665</name>
</gene>
<dbReference type="InterPro" id="IPR013785">
    <property type="entry name" value="Aldolase_TIM"/>
</dbReference>
<dbReference type="NCBIfam" id="NF009299">
    <property type="entry name" value="PRK12656.1"/>
    <property type="match status" value="1"/>
</dbReference>
<dbReference type="OrthoDB" id="9807051at2"/>
<accession>S0KRT3</accession>
<dbReference type="Pfam" id="PF00923">
    <property type="entry name" value="TAL_FSA"/>
    <property type="match status" value="1"/>
</dbReference>
<evidence type="ECO:0000256" key="2">
    <source>
        <dbReference type="ARBA" id="ARBA00022490"/>
    </source>
</evidence>
<evidence type="ECO:0000256" key="3">
    <source>
        <dbReference type="ARBA" id="ARBA00023270"/>
    </source>
</evidence>
<dbReference type="Proteomes" id="UP000014113">
    <property type="component" value="Unassembled WGS sequence"/>
</dbReference>
<dbReference type="Gene3D" id="3.20.20.70">
    <property type="entry name" value="Aldolase class I"/>
    <property type="match status" value="1"/>
</dbReference>
<dbReference type="FunFam" id="3.20.20.70:FF:000018">
    <property type="entry name" value="Probable transaldolase"/>
    <property type="match status" value="1"/>
</dbReference>
<proteinExistence type="predicted"/>
<dbReference type="GO" id="GO:0016832">
    <property type="term" value="F:aldehyde-lyase activity"/>
    <property type="evidence" value="ECO:0007669"/>
    <property type="project" value="InterPro"/>
</dbReference>
<dbReference type="PATRIC" id="fig|1121865.3.peg.1015"/>
<dbReference type="InterPro" id="IPR033919">
    <property type="entry name" value="TSA/FSA_arc/bac"/>
</dbReference>
<dbReference type="InterPro" id="IPR018225">
    <property type="entry name" value="Transaldolase_AS"/>
</dbReference>
<dbReference type="PANTHER" id="PTHR10683">
    <property type="entry name" value="TRANSALDOLASE"/>
    <property type="match status" value="1"/>
</dbReference>
<dbReference type="PANTHER" id="PTHR10683:SF28">
    <property type="entry name" value="TRANSALDOLASE C"/>
    <property type="match status" value="1"/>
</dbReference>
<dbReference type="PROSITE" id="PS01054">
    <property type="entry name" value="TRANSALDOLASE_1"/>
    <property type="match status" value="1"/>
</dbReference>
<dbReference type="eggNOG" id="COG0176">
    <property type="taxonomic scope" value="Bacteria"/>
</dbReference>
<dbReference type="GO" id="GO:0005737">
    <property type="term" value="C:cytoplasm"/>
    <property type="evidence" value="ECO:0007669"/>
    <property type="project" value="UniProtKB-SubCell"/>
</dbReference>
<evidence type="ECO:0000313" key="5">
    <source>
        <dbReference type="Proteomes" id="UP000014113"/>
    </source>
</evidence>
<evidence type="ECO:0000256" key="1">
    <source>
        <dbReference type="ARBA" id="ARBA00004496"/>
    </source>
</evidence>
<keyword evidence="2" id="KW-0963">Cytoplasm</keyword>
<keyword evidence="5" id="KW-1185">Reference proteome</keyword>
<evidence type="ECO:0000313" key="4">
    <source>
        <dbReference type="EMBL" id="EOW80488.1"/>
    </source>
</evidence>
<sequence>MELLLDTANLAAIKQWTDCLPIAGVTSNPSIIKKEGKIDFFNHMRQIRSLIGKERSLHIQVVATEYEEMLSDAKRIVTEIDSDVYIKVPVNPVGIKAIKELKRQGLKVTATAIYTEFQGYLAIAGGADYLAPYFNRMENSNIDAKKIIAHLAKEIERTNSTSKILAASFKNLGQVNVAIQSGAQAVTIGNEVVNQIFAMPAINQAVADFTKDWESIFGQEQKIYQLNN</sequence>
<dbReference type="EMBL" id="ASWJ01000008">
    <property type="protein sequence ID" value="EOW80488.1"/>
    <property type="molecule type" value="Genomic_DNA"/>
</dbReference>
<comment type="subcellular location">
    <subcellularLocation>
        <location evidence="1">Cytoplasm</location>
    </subcellularLocation>
</comment>